<dbReference type="KEGG" id="strr:EKD16_00910"/>
<dbReference type="PANTHER" id="PTHR40763">
    <property type="entry name" value="MEMBRANE PROTEIN-RELATED"/>
    <property type="match status" value="1"/>
</dbReference>
<evidence type="ECO:0000313" key="2">
    <source>
        <dbReference type="EMBL" id="QBI51999.1"/>
    </source>
</evidence>
<gene>
    <name evidence="2" type="ORF">EKD16_00910</name>
</gene>
<proteinExistence type="predicted"/>
<accession>A0A4P6PZN3</accession>
<dbReference type="RefSeq" id="WP_131096620.1">
    <property type="nucleotide sequence ID" value="NZ_CP036455.1"/>
</dbReference>
<dbReference type="EMBL" id="CP036455">
    <property type="protein sequence ID" value="QBI51999.1"/>
    <property type="molecule type" value="Genomic_DNA"/>
</dbReference>
<dbReference type="PANTHER" id="PTHR40763:SF4">
    <property type="entry name" value="DUF1707 DOMAIN-CONTAINING PROTEIN"/>
    <property type="match status" value="1"/>
</dbReference>
<evidence type="ECO:0000259" key="1">
    <source>
        <dbReference type="Pfam" id="PF08044"/>
    </source>
</evidence>
<protein>
    <recommendedName>
        <fullName evidence="1">DUF1707 domain-containing protein</fullName>
    </recommendedName>
</protein>
<dbReference type="OrthoDB" id="4772576at2"/>
<dbReference type="AlphaFoldDB" id="A0A4P6PZN3"/>
<feature type="domain" description="DUF1707" evidence="1">
    <location>
        <begin position="11"/>
        <end position="65"/>
    </location>
</feature>
<dbReference type="Pfam" id="PF08044">
    <property type="entry name" value="DUF1707"/>
    <property type="match status" value="1"/>
</dbReference>
<reference evidence="2 3" key="1">
    <citation type="submission" date="2019-02" db="EMBL/GenBank/DDBJ databases">
        <authorList>
            <person name="Khodamoradi S."/>
            <person name="Hahnke R.L."/>
            <person name="Kaempfer P."/>
            <person name="Schumann P."/>
            <person name="Rohde M."/>
            <person name="Steinert M."/>
            <person name="Luzhetskyy A."/>
            <person name="Wink J."/>
            <person name="Ruckert C."/>
        </authorList>
    </citation>
    <scope>NUCLEOTIDE SEQUENCE [LARGE SCALE GENOMIC DNA]</scope>
    <source>
        <strain evidence="2 3">M2</strain>
    </source>
</reference>
<organism evidence="2 3">
    <name type="scientific">Streptomonospora litoralis</name>
    <dbReference type="NCBI Taxonomy" id="2498135"/>
    <lineage>
        <taxon>Bacteria</taxon>
        <taxon>Bacillati</taxon>
        <taxon>Actinomycetota</taxon>
        <taxon>Actinomycetes</taxon>
        <taxon>Streptosporangiales</taxon>
        <taxon>Nocardiopsidaceae</taxon>
        <taxon>Streptomonospora</taxon>
    </lineage>
</organism>
<keyword evidence="3" id="KW-1185">Reference proteome</keyword>
<sequence>MNDTAMTHAGLRASDADRDRDRVADALADALSEGRLSHEEHAERMDAAYAARTLGELSPLTADLPAGAADLGDDSGLVRSPDGTENIRAVLGTATRKGRWLVEPRTNASVLLGSAVLDMREAVLSQREVTVQTALVLGSLEVVVPPGVRVVNRICDVLGAVNADTGPGTEPNPPTVVITGSSWLSAVEVKTKEPKAVERKRRRD</sequence>
<name>A0A4P6PZN3_9ACTN</name>
<dbReference type="InterPro" id="IPR012551">
    <property type="entry name" value="DUF1707_SHOCT-like"/>
</dbReference>
<dbReference type="Proteomes" id="UP000292235">
    <property type="component" value="Chromosome"/>
</dbReference>
<evidence type="ECO:0000313" key="3">
    <source>
        <dbReference type="Proteomes" id="UP000292235"/>
    </source>
</evidence>